<comment type="caution">
    <text evidence="1">The sequence shown here is derived from an EMBL/GenBank/DDBJ whole genome shotgun (WGS) entry which is preliminary data.</text>
</comment>
<sequence>MLRLPSPLLPYTRLSPMLPSLSLLDDLIIRHIHKGSAPNRYIRKHACPSRLMLQAEVNAIIPKYISFRFDVMGPSFLYSLSGASYLESVTFP</sequence>
<accession>A0A101LZM6</accession>
<keyword evidence="1" id="KW-0496">Mitochondrion</keyword>
<geneLocation type="mitochondrion" evidence="1"/>
<dbReference type="EMBL" id="LKAM01000006">
    <property type="protein sequence ID" value="KUM48197.1"/>
    <property type="molecule type" value="Genomic_DNA"/>
</dbReference>
<protein>
    <submittedName>
        <fullName evidence="1">Uncharacterized protein</fullName>
    </submittedName>
</protein>
<evidence type="ECO:0000313" key="1">
    <source>
        <dbReference type="EMBL" id="KUM48197.1"/>
    </source>
</evidence>
<name>A0A101LZM6_PICGL</name>
<proteinExistence type="predicted"/>
<dbReference type="AlphaFoldDB" id="A0A101LZM6"/>
<organism evidence="1">
    <name type="scientific">Picea glauca</name>
    <name type="common">White spruce</name>
    <name type="synonym">Pinus glauca</name>
    <dbReference type="NCBI Taxonomy" id="3330"/>
    <lineage>
        <taxon>Eukaryota</taxon>
        <taxon>Viridiplantae</taxon>
        <taxon>Streptophyta</taxon>
        <taxon>Embryophyta</taxon>
        <taxon>Tracheophyta</taxon>
        <taxon>Spermatophyta</taxon>
        <taxon>Pinopsida</taxon>
        <taxon>Pinidae</taxon>
        <taxon>Conifers I</taxon>
        <taxon>Pinales</taxon>
        <taxon>Pinaceae</taxon>
        <taxon>Picea</taxon>
    </lineage>
</organism>
<reference evidence="1" key="1">
    <citation type="journal article" date="2015" name="Genome Biol. Evol.">
        <title>Organellar Genomes of White Spruce (Picea glauca): Assembly and Annotation.</title>
        <authorList>
            <person name="Jackman S.D."/>
            <person name="Warren R.L."/>
            <person name="Gibb E.A."/>
            <person name="Vandervalk B.P."/>
            <person name="Mohamadi H."/>
            <person name="Chu J."/>
            <person name="Raymond A."/>
            <person name="Pleasance S."/>
            <person name="Coope R."/>
            <person name="Wildung M.R."/>
            <person name="Ritland C.E."/>
            <person name="Bousquet J."/>
            <person name="Jones S.J."/>
            <person name="Bohlmann J."/>
            <person name="Birol I."/>
        </authorList>
    </citation>
    <scope>NUCLEOTIDE SEQUENCE [LARGE SCALE GENOMIC DNA]</scope>
    <source>
        <tissue evidence="1">Flushing bud</tissue>
    </source>
</reference>
<gene>
    <name evidence="1" type="ORF">ABT39_MTgene5194</name>
</gene>